<keyword evidence="8" id="KW-1185">Reference proteome</keyword>
<evidence type="ECO:0000256" key="3">
    <source>
        <dbReference type="ARBA" id="ARBA00022490"/>
    </source>
</evidence>
<keyword evidence="3" id="KW-0963">Cytoplasm</keyword>
<dbReference type="EMBL" id="LR877154">
    <property type="protein sequence ID" value="CAD2218200.1"/>
    <property type="molecule type" value="Genomic_DNA"/>
</dbReference>
<dbReference type="AlphaFoldDB" id="A0A7G2CEB7"/>
<protein>
    <submittedName>
        <fullName evidence="7">Nitroreductase family, putative</fullName>
    </submittedName>
</protein>
<sequence length="201" mass="22272">MQSFIANLEKRRSIYALNDKLPVTKKEVADIIQHAVRQAPSCFNSQSSRIVILFGEEHDNVWKTVIEGMKRVGVSGDALKASEEKVNGCFASGAGTVLFFEDQQCVRDLQKQFPSYAANFPVFSEHGSAIAQYAVWSTLAQGKIGASLQHYNELIQEDLKKQHDLPADWKLIAQMPFGGIATPAGERTFVPDEGRFIVKGL</sequence>
<name>A0A7G2CEB7_9TRYP</name>
<dbReference type="GO" id="GO:0034599">
    <property type="term" value="P:cellular response to oxidative stress"/>
    <property type="evidence" value="ECO:0007669"/>
    <property type="project" value="InterPro"/>
</dbReference>
<evidence type="ECO:0000259" key="6">
    <source>
        <dbReference type="Pfam" id="PF00881"/>
    </source>
</evidence>
<evidence type="ECO:0000313" key="8">
    <source>
        <dbReference type="Proteomes" id="UP000515908"/>
    </source>
</evidence>
<reference evidence="7 8" key="1">
    <citation type="submission" date="2020-08" db="EMBL/GenBank/DDBJ databases">
        <authorList>
            <person name="Newling K."/>
            <person name="Davey J."/>
            <person name="Forrester S."/>
        </authorList>
    </citation>
    <scope>NUCLEOTIDE SEQUENCE [LARGE SCALE GENOMIC DNA]</scope>
    <source>
        <strain evidence="8">Crithidia deanei Carvalho (ATCC PRA-265)</strain>
    </source>
</reference>
<dbReference type="Gene3D" id="3.40.109.10">
    <property type="entry name" value="NADH Oxidase"/>
    <property type="match status" value="1"/>
</dbReference>
<dbReference type="GO" id="GO:0005737">
    <property type="term" value="C:cytoplasm"/>
    <property type="evidence" value="ECO:0007669"/>
    <property type="project" value="UniProtKB-SubCell"/>
</dbReference>
<organism evidence="7 8">
    <name type="scientific">Angomonas deanei</name>
    <dbReference type="NCBI Taxonomy" id="59799"/>
    <lineage>
        <taxon>Eukaryota</taxon>
        <taxon>Discoba</taxon>
        <taxon>Euglenozoa</taxon>
        <taxon>Kinetoplastea</taxon>
        <taxon>Metakinetoplastina</taxon>
        <taxon>Trypanosomatida</taxon>
        <taxon>Trypanosomatidae</taxon>
        <taxon>Strigomonadinae</taxon>
        <taxon>Angomonas</taxon>
    </lineage>
</organism>
<comment type="subcellular location">
    <subcellularLocation>
        <location evidence="2">Cytoplasm</location>
    </subcellularLocation>
    <subcellularLocation>
        <location evidence="1">Nucleus</location>
    </subcellularLocation>
</comment>
<dbReference type="VEuPathDB" id="TriTrypDB:ADEAN_000568700"/>
<feature type="domain" description="Nitroreductase" evidence="6">
    <location>
        <begin position="9"/>
        <end position="178"/>
    </location>
</feature>
<dbReference type="FunFam" id="3.40.109.10:FF:000001">
    <property type="entry name" value="Nitroreductase family"/>
    <property type="match status" value="1"/>
</dbReference>
<dbReference type="GO" id="GO:0005634">
    <property type="term" value="C:nucleus"/>
    <property type="evidence" value="ECO:0007669"/>
    <property type="project" value="UniProtKB-SubCell"/>
</dbReference>
<dbReference type="Pfam" id="PF00881">
    <property type="entry name" value="Nitroreductase"/>
    <property type="match status" value="1"/>
</dbReference>
<dbReference type="PANTHER" id="PTHR43035">
    <property type="entry name" value="FATTY ACID REPRESSION MUTANT PROTEIN 2-RELATED"/>
    <property type="match status" value="1"/>
</dbReference>
<evidence type="ECO:0000256" key="1">
    <source>
        <dbReference type="ARBA" id="ARBA00004123"/>
    </source>
</evidence>
<dbReference type="CDD" id="cd02140">
    <property type="entry name" value="Frm2-like"/>
    <property type="match status" value="1"/>
</dbReference>
<proteinExistence type="predicted"/>
<keyword evidence="5" id="KW-0539">Nucleus</keyword>
<dbReference type="InterPro" id="IPR029479">
    <property type="entry name" value="Nitroreductase"/>
</dbReference>
<evidence type="ECO:0000256" key="2">
    <source>
        <dbReference type="ARBA" id="ARBA00004496"/>
    </source>
</evidence>
<dbReference type="GO" id="GO:0016491">
    <property type="term" value="F:oxidoreductase activity"/>
    <property type="evidence" value="ECO:0007669"/>
    <property type="project" value="UniProtKB-KW"/>
</dbReference>
<dbReference type="InterPro" id="IPR000415">
    <property type="entry name" value="Nitroreductase-like"/>
</dbReference>
<accession>A0A7G2CEB7</accession>
<gene>
    <name evidence="7" type="ORF">ADEAN_000568700</name>
</gene>
<dbReference type="SUPFAM" id="SSF55469">
    <property type="entry name" value="FMN-dependent nitroreductase-like"/>
    <property type="match status" value="1"/>
</dbReference>
<dbReference type="InterPro" id="IPR033877">
    <property type="entry name" value="Frm2/Hbn1"/>
</dbReference>
<dbReference type="Proteomes" id="UP000515908">
    <property type="component" value="Chromosome 10"/>
</dbReference>
<keyword evidence="4" id="KW-0560">Oxidoreductase</keyword>
<dbReference type="PANTHER" id="PTHR43035:SF1">
    <property type="entry name" value="FATTY ACID REPRESSION MUTANT PROTEIN 2-RELATED"/>
    <property type="match status" value="1"/>
</dbReference>
<evidence type="ECO:0000256" key="5">
    <source>
        <dbReference type="ARBA" id="ARBA00023242"/>
    </source>
</evidence>
<evidence type="ECO:0000313" key="7">
    <source>
        <dbReference type="EMBL" id="CAD2218200.1"/>
    </source>
</evidence>
<evidence type="ECO:0000256" key="4">
    <source>
        <dbReference type="ARBA" id="ARBA00023002"/>
    </source>
</evidence>